<name>A0ABY5ZR41_9BACT</name>
<organism evidence="1 2">
    <name type="scientific">Geoalkalibacter halelectricus</name>
    <dbReference type="NCBI Taxonomy" id="2847045"/>
    <lineage>
        <taxon>Bacteria</taxon>
        <taxon>Pseudomonadati</taxon>
        <taxon>Thermodesulfobacteriota</taxon>
        <taxon>Desulfuromonadia</taxon>
        <taxon>Desulfuromonadales</taxon>
        <taxon>Geoalkalibacteraceae</taxon>
        <taxon>Geoalkalibacter</taxon>
    </lineage>
</organism>
<gene>
    <name evidence="1" type="ORF">L9S41_12625</name>
</gene>
<keyword evidence="2" id="KW-1185">Reference proteome</keyword>
<accession>A0ABY5ZR41</accession>
<reference evidence="1" key="1">
    <citation type="journal article" date="2022" name="Environ. Microbiol.">
        <title>Geoalkalibacter halelectricus SAP #1 sp. nov. possessing extracellular electron transfer and mineral#reducing capabilities from a haloalkaline environment.</title>
        <authorList>
            <person name="Yadav S."/>
            <person name="Singh R."/>
            <person name="Sundharam S.S."/>
            <person name="Chaudhary S."/>
            <person name="Krishnamurthi S."/>
            <person name="Patil S.A."/>
        </authorList>
    </citation>
    <scope>NUCLEOTIDE SEQUENCE</scope>
    <source>
        <strain evidence="1">SAP-1</strain>
    </source>
</reference>
<evidence type="ECO:0000313" key="1">
    <source>
        <dbReference type="EMBL" id="UWZ81598.1"/>
    </source>
</evidence>
<evidence type="ECO:0008006" key="3">
    <source>
        <dbReference type="Google" id="ProtNLM"/>
    </source>
</evidence>
<sequence>MVALAVVAIALTTLLSLGNRSINAQAEIQRLTRATMLAERVMSEVETFYRLGRDGELDHEGVFDEPFEDYRWELIFSDTLLPAVQQIDVVVLWGAEERIERVALTSFVFRPGVSLSL</sequence>
<protein>
    <recommendedName>
        <fullName evidence="3">General secretion pathway protein I</fullName>
    </recommendedName>
</protein>
<dbReference type="Proteomes" id="UP001060414">
    <property type="component" value="Chromosome"/>
</dbReference>
<proteinExistence type="predicted"/>
<dbReference type="EMBL" id="CP092109">
    <property type="protein sequence ID" value="UWZ81598.1"/>
    <property type="molecule type" value="Genomic_DNA"/>
</dbReference>
<evidence type="ECO:0000313" key="2">
    <source>
        <dbReference type="Proteomes" id="UP001060414"/>
    </source>
</evidence>